<comment type="caution">
    <text evidence="1">The sequence shown here is derived from an EMBL/GenBank/DDBJ whole genome shotgun (WGS) entry which is preliminary data.</text>
</comment>
<reference evidence="1" key="1">
    <citation type="journal article" date="2025" name="Int. J. Syst. Evol. Microbiol.">
        <title>Inconstantimicrobium mannanitabidum sp. nov., a novel member of the family Clostridiaceae isolated from anoxic soil under the treatment of reductive soil disinfestation.</title>
        <authorList>
            <person name="Ueki A."/>
            <person name="Tonouchi A."/>
            <person name="Honma S."/>
            <person name="Kaku N."/>
            <person name="Ueki K."/>
        </authorList>
    </citation>
    <scope>NUCLEOTIDE SEQUENCE</scope>
    <source>
        <strain evidence="1">TW13</strain>
    </source>
</reference>
<accession>A0ACB5RA46</accession>
<dbReference type="EMBL" id="BROD01000001">
    <property type="protein sequence ID" value="GKX65739.1"/>
    <property type="molecule type" value="Genomic_DNA"/>
</dbReference>
<protein>
    <submittedName>
        <fullName evidence="1">Haloacid dehalogenase</fullName>
    </submittedName>
</protein>
<gene>
    <name evidence="1" type="ORF">rsdtw13_09970</name>
</gene>
<keyword evidence="2" id="KW-1185">Reference proteome</keyword>
<sequence length="270" mass="31018">MKYFFFDVDGTLQPYIHKMPMSTRNTIKKLQEAGNAIFLATGRVYNEVKPLMDELKISNAVCAGGATVVINNKIEYQMFFGKHELSDILDECSIYNVILVTVGDGKCYTTYKGNKLTSYIGFMSVLSKTNFFKVGSVNGKAINTYMNVEVVEKERLIQEPTQKLLFYNSKLIDKLKCLQGYTVRNNKYCRSVEFEFKEKGVEYIREKYNLSLDDIVVFGDGRNDISLFKYAKNSIAMGNSCNELKRVASFITHKSHRDGIEYACEYFKWI</sequence>
<name>A0ACB5RA46_9CLOT</name>
<evidence type="ECO:0000313" key="2">
    <source>
        <dbReference type="Proteomes" id="UP001058074"/>
    </source>
</evidence>
<organism evidence="1 2">
    <name type="scientific">Inconstantimicrobium mannanitabidum</name>
    <dbReference type="NCBI Taxonomy" id="1604901"/>
    <lineage>
        <taxon>Bacteria</taxon>
        <taxon>Bacillati</taxon>
        <taxon>Bacillota</taxon>
        <taxon>Clostridia</taxon>
        <taxon>Eubacteriales</taxon>
        <taxon>Clostridiaceae</taxon>
        <taxon>Inconstantimicrobium</taxon>
    </lineage>
</organism>
<evidence type="ECO:0000313" key="1">
    <source>
        <dbReference type="EMBL" id="GKX65739.1"/>
    </source>
</evidence>
<dbReference type="Proteomes" id="UP001058074">
    <property type="component" value="Unassembled WGS sequence"/>
</dbReference>
<proteinExistence type="predicted"/>